<feature type="transmembrane region" description="Helical" evidence="1">
    <location>
        <begin position="36"/>
        <end position="55"/>
    </location>
</feature>
<dbReference type="EMBL" id="PGFH01000001">
    <property type="protein sequence ID" value="PJJ82462.1"/>
    <property type="molecule type" value="Genomic_DNA"/>
</dbReference>
<feature type="transmembrane region" description="Helical" evidence="1">
    <location>
        <begin position="123"/>
        <end position="144"/>
    </location>
</feature>
<feature type="transmembrane region" description="Helical" evidence="1">
    <location>
        <begin position="75"/>
        <end position="95"/>
    </location>
</feature>
<dbReference type="Proteomes" id="UP000231742">
    <property type="component" value="Unassembled WGS sequence"/>
</dbReference>
<evidence type="ECO:0000256" key="1">
    <source>
        <dbReference type="SAM" id="Phobius"/>
    </source>
</evidence>
<keyword evidence="1" id="KW-0812">Transmembrane</keyword>
<dbReference type="RefSeq" id="WP_100389054.1">
    <property type="nucleotide sequence ID" value="NZ_BMZU01000001.1"/>
</dbReference>
<evidence type="ECO:0000313" key="2">
    <source>
        <dbReference type="EMBL" id="PJJ82462.1"/>
    </source>
</evidence>
<proteinExistence type="predicted"/>
<feature type="transmembrane region" description="Helical" evidence="1">
    <location>
        <begin position="326"/>
        <end position="343"/>
    </location>
</feature>
<keyword evidence="3" id="KW-1185">Reference proteome</keyword>
<dbReference type="OrthoDB" id="3297477at2"/>
<feature type="transmembrane region" description="Helical" evidence="1">
    <location>
        <begin position="459"/>
        <end position="483"/>
    </location>
</feature>
<feature type="transmembrane region" description="Helical" evidence="1">
    <location>
        <begin position="164"/>
        <end position="185"/>
    </location>
</feature>
<sequence>MSSAVARGVETKRLTQAWGVVRSESVKLWSLRAPRLIVVLMFLLPVVLATVRVLFVPLVVGTDLDADGTSALFESISVSALPLAVLSATLGLIAITSEYTDDSLAASLAAVPSRVSLLLAKTLPAMGLSALTVAAGTAVAGWMSSITLTSRGYTLASLDRSAELLLSVVAGAACFAVLGLAFGALARSAVSASIVFVGIILLMPSTLFYLGGNWVPRFVELLPASALQALTTRSPAEPFVLEGTSASELEPLTGFAVLASGSVLLLAAAVAIFVRRSVHLEVSRIGRQSRVSRRAMGVESSARGLNFMGVVRSEGLKAFSLPSSRWLLALSAGSMVFMAWRWAGTRNAADILVAPITAWDLAAQTFYEQMTAITGGLALSQFLIAALGAAIATSDFATGNIRPALSAIPLRGWVLAAKTGVAVTSAMTAGAIGLLLAAIVATPIQQDQGFPATLSASIVWISIGKGTIALGLVAALGCGVGMIARSPSGALFALATIFVVVSTLTSQMERVTVDTPLVWLTNIGRIFPSGREAAETLDPNIDWPWFQFGNILQPPPGAQMAVLFLWAAGSLASAWVLFRRRGV</sequence>
<reference evidence="2 3" key="1">
    <citation type="submission" date="2017-11" db="EMBL/GenBank/DDBJ databases">
        <title>Genomic Encyclopedia of Archaeal and Bacterial Type Strains, Phase II (KMG-II): From Individual Species to Whole Genera.</title>
        <authorList>
            <person name="Goeker M."/>
        </authorList>
    </citation>
    <scope>NUCLEOTIDE SEQUENCE [LARGE SCALE GENOMIC DNA]</scope>
    <source>
        <strain evidence="2 3">DSM 16400</strain>
    </source>
</reference>
<feature type="transmembrane region" description="Helical" evidence="1">
    <location>
        <begin position="490"/>
        <end position="508"/>
    </location>
</feature>
<organism evidence="2 3">
    <name type="scientific">Salinibacterium amurskyense</name>
    <dbReference type="NCBI Taxonomy" id="205941"/>
    <lineage>
        <taxon>Bacteria</taxon>
        <taxon>Bacillati</taxon>
        <taxon>Actinomycetota</taxon>
        <taxon>Actinomycetes</taxon>
        <taxon>Micrococcales</taxon>
        <taxon>Microbacteriaceae</taxon>
        <taxon>Salinibacterium</taxon>
    </lineage>
</organism>
<keyword evidence="1" id="KW-0472">Membrane</keyword>
<keyword evidence="1" id="KW-1133">Transmembrane helix</keyword>
<evidence type="ECO:0008006" key="4">
    <source>
        <dbReference type="Google" id="ProtNLM"/>
    </source>
</evidence>
<feature type="transmembrane region" description="Helical" evidence="1">
    <location>
        <begin position="413"/>
        <end position="439"/>
    </location>
</feature>
<accession>A0A2M9D9V3</accession>
<protein>
    <recommendedName>
        <fullName evidence="4">ABC-2 type transport system permease protein</fullName>
    </recommendedName>
</protein>
<feature type="transmembrane region" description="Helical" evidence="1">
    <location>
        <begin position="370"/>
        <end position="392"/>
    </location>
</feature>
<feature type="transmembrane region" description="Helical" evidence="1">
    <location>
        <begin position="192"/>
        <end position="212"/>
    </location>
</feature>
<dbReference type="AlphaFoldDB" id="A0A2M9D9V3"/>
<comment type="caution">
    <text evidence="2">The sequence shown here is derived from an EMBL/GenBank/DDBJ whole genome shotgun (WGS) entry which is preliminary data.</text>
</comment>
<feature type="transmembrane region" description="Helical" evidence="1">
    <location>
        <begin position="558"/>
        <end position="578"/>
    </location>
</feature>
<evidence type="ECO:0000313" key="3">
    <source>
        <dbReference type="Proteomes" id="UP000231742"/>
    </source>
</evidence>
<name>A0A2M9D9V3_9MICO</name>
<feature type="transmembrane region" description="Helical" evidence="1">
    <location>
        <begin position="252"/>
        <end position="274"/>
    </location>
</feature>
<gene>
    <name evidence="2" type="ORF">CLV85_1663</name>
</gene>